<keyword evidence="4 9" id="KW-0808">Transferase</keyword>
<sequence>MITEAILKLSNRENLAYEAAVAVMDEIMKGEATDAQKSAYLTAMHMKGETIEEITASASSMRSHCLKLEHNLEVLDIVGTGGDCSHSINISTISALIAAAAGVKVAKHGNRAASSKCGTADVLEMMGVRLDLEPEESLEVLKETNFAFLFAQKYHSAMRFVGSVRKEIRIPTIFNIMGPLSNPAGPKFQLLGVYEEKLVEPLARVLSNLGVRRGMVVYGRDGMDEISLCGPTVVCEIQDGTFTSYEITPEQFGMKRCLKKDLEGGSPEENAGYTRGILMGELKGPKADAVCLNAGAALHITKGVSMEEGIREAREMINSGKAMETLNRVIALTNSYD</sequence>
<feature type="binding site" evidence="9">
    <location>
        <position position="79"/>
    </location>
    <ligand>
        <name>anthranilate</name>
        <dbReference type="ChEBI" id="CHEBI:16567"/>
        <label>1</label>
    </ligand>
</feature>
<feature type="binding site" evidence="9">
    <location>
        <position position="110"/>
    </location>
    <ligand>
        <name>anthranilate</name>
        <dbReference type="ChEBI" id="CHEBI:16567"/>
        <label>1</label>
    </ligand>
</feature>
<keyword evidence="5 9" id="KW-0822">Tryptophan biosynthesis</keyword>
<accession>A0A1M6IG48</accession>
<protein>
    <recommendedName>
        <fullName evidence="9">Anthranilate phosphoribosyltransferase</fullName>
        <ecNumber evidence="9">2.4.2.18</ecNumber>
    </recommendedName>
</protein>
<evidence type="ECO:0000313" key="12">
    <source>
        <dbReference type="EMBL" id="SHJ33411.1"/>
    </source>
</evidence>
<dbReference type="Pfam" id="PF00591">
    <property type="entry name" value="Glycos_transf_3"/>
    <property type="match status" value="1"/>
</dbReference>
<keyword evidence="3 9" id="KW-0328">Glycosyltransferase</keyword>
<comment type="subunit">
    <text evidence="9">Homodimer.</text>
</comment>
<dbReference type="AlphaFoldDB" id="A0A1M6IG48"/>
<dbReference type="Proteomes" id="UP000184342">
    <property type="component" value="Unassembled WGS sequence"/>
</dbReference>
<dbReference type="NCBIfam" id="TIGR01245">
    <property type="entry name" value="trpD"/>
    <property type="match status" value="1"/>
</dbReference>
<feature type="binding site" evidence="9">
    <location>
        <position position="224"/>
    </location>
    <ligand>
        <name>Mg(2+)</name>
        <dbReference type="ChEBI" id="CHEBI:18420"/>
        <label>2</label>
    </ligand>
</feature>
<dbReference type="SUPFAM" id="SSF47648">
    <property type="entry name" value="Nucleoside phosphorylase/phosphoribosyltransferase N-terminal domain"/>
    <property type="match status" value="1"/>
</dbReference>
<comment type="cofactor">
    <cofactor evidence="9">
        <name>Mg(2+)</name>
        <dbReference type="ChEBI" id="CHEBI:18420"/>
    </cofactor>
    <text evidence="9">Binds 2 magnesium ions per monomer.</text>
</comment>
<gene>
    <name evidence="9" type="primary">trpD</name>
    <name evidence="12" type="ORF">SAMN02745691_01763</name>
</gene>
<evidence type="ECO:0000256" key="4">
    <source>
        <dbReference type="ARBA" id="ARBA00022679"/>
    </source>
</evidence>
<evidence type="ECO:0000256" key="9">
    <source>
        <dbReference type="HAMAP-Rule" id="MF_00211"/>
    </source>
</evidence>
<feature type="binding site" evidence="9">
    <location>
        <position position="225"/>
    </location>
    <ligand>
        <name>Mg(2+)</name>
        <dbReference type="ChEBI" id="CHEBI:18420"/>
        <label>1</label>
    </ligand>
</feature>
<feature type="binding site" evidence="9">
    <location>
        <position position="119"/>
    </location>
    <ligand>
        <name>5-phospho-alpha-D-ribose 1-diphosphate</name>
        <dbReference type="ChEBI" id="CHEBI:58017"/>
    </ligand>
</feature>
<keyword evidence="2 9" id="KW-0028">Amino-acid biosynthesis</keyword>
<comment type="caution">
    <text evidence="9">Lacks conserved residue(s) required for the propagation of feature annotation.</text>
</comment>
<feature type="domain" description="Glycosyl transferase family 3 N-terminal" evidence="11">
    <location>
        <begin position="4"/>
        <end position="65"/>
    </location>
</feature>
<evidence type="ECO:0000259" key="10">
    <source>
        <dbReference type="Pfam" id="PF00591"/>
    </source>
</evidence>
<dbReference type="GO" id="GO:0000162">
    <property type="term" value="P:L-tryptophan biosynthetic process"/>
    <property type="evidence" value="ECO:0007669"/>
    <property type="project" value="UniProtKB-UniRule"/>
</dbReference>
<evidence type="ECO:0000259" key="11">
    <source>
        <dbReference type="Pfam" id="PF02885"/>
    </source>
</evidence>
<feature type="binding site" evidence="9">
    <location>
        <position position="165"/>
    </location>
    <ligand>
        <name>anthranilate</name>
        <dbReference type="ChEBI" id="CHEBI:16567"/>
        <label>2</label>
    </ligand>
</feature>
<feature type="binding site" evidence="9">
    <location>
        <begin position="82"/>
        <end position="83"/>
    </location>
    <ligand>
        <name>5-phospho-alpha-D-ribose 1-diphosphate</name>
        <dbReference type="ChEBI" id="CHEBI:58017"/>
    </ligand>
</feature>
<dbReference type="STRING" id="1122934.SAMN02745691_01763"/>
<keyword evidence="6 9" id="KW-0057">Aromatic amino acid biosynthesis</keyword>
<evidence type="ECO:0000313" key="13">
    <source>
        <dbReference type="Proteomes" id="UP000184342"/>
    </source>
</evidence>
<dbReference type="EC" id="2.4.2.18" evidence="9"/>
<feature type="binding site" evidence="9">
    <location>
        <position position="79"/>
    </location>
    <ligand>
        <name>5-phospho-alpha-D-ribose 1-diphosphate</name>
        <dbReference type="ChEBI" id="CHEBI:58017"/>
    </ligand>
</feature>
<feature type="binding site" evidence="9">
    <location>
        <begin position="107"/>
        <end position="115"/>
    </location>
    <ligand>
        <name>5-phospho-alpha-D-ribose 1-diphosphate</name>
        <dbReference type="ChEBI" id="CHEBI:58017"/>
    </ligand>
</feature>
<dbReference type="Gene3D" id="1.20.970.10">
    <property type="entry name" value="Transferase, Pyrimidine Nucleoside Phosphorylase, Chain C"/>
    <property type="match status" value="1"/>
</dbReference>
<keyword evidence="9" id="KW-0479">Metal-binding</keyword>
<evidence type="ECO:0000256" key="7">
    <source>
        <dbReference type="ARBA" id="ARBA00052328"/>
    </source>
</evidence>
<proteinExistence type="inferred from homology"/>
<dbReference type="GO" id="GO:0005829">
    <property type="term" value="C:cytosol"/>
    <property type="evidence" value="ECO:0007669"/>
    <property type="project" value="TreeGrafter"/>
</dbReference>
<dbReference type="Gene3D" id="3.40.1030.10">
    <property type="entry name" value="Nucleoside phosphorylase/phosphoribosyltransferase catalytic domain"/>
    <property type="match status" value="1"/>
</dbReference>
<evidence type="ECO:0000256" key="3">
    <source>
        <dbReference type="ARBA" id="ARBA00022676"/>
    </source>
</evidence>
<dbReference type="Pfam" id="PF02885">
    <property type="entry name" value="Glycos_trans_3N"/>
    <property type="match status" value="1"/>
</dbReference>
<dbReference type="HAMAP" id="MF_00211">
    <property type="entry name" value="TrpD"/>
    <property type="match status" value="1"/>
</dbReference>
<dbReference type="UniPathway" id="UPA00035">
    <property type="reaction ID" value="UER00041"/>
</dbReference>
<dbReference type="RefSeq" id="WP_073994051.1">
    <property type="nucleotide sequence ID" value="NZ_FQYT01000018.1"/>
</dbReference>
<feature type="binding site" evidence="9">
    <location>
        <position position="91"/>
    </location>
    <ligand>
        <name>Mg(2+)</name>
        <dbReference type="ChEBI" id="CHEBI:18420"/>
        <label>1</label>
    </ligand>
</feature>
<dbReference type="PANTHER" id="PTHR43285">
    <property type="entry name" value="ANTHRANILATE PHOSPHORIBOSYLTRANSFERASE"/>
    <property type="match status" value="1"/>
</dbReference>
<dbReference type="InterPro" id="IPR035902">
    <property type="entry name" value="Nuc_phospho_transferase"/>
</dbReference>
<organism evidence="12 13">
    <name type="scientific">Parasporobacterium paucivorans DSM 15970</name>
    <dbReference type="NCBI Taxonomy" id="1122934"/>
    <lineage>
        <taxon>Bacteria</taxon>
        <taxon>Bacillati</taxon>
        <taxon>Bacillota</taxon>
        <taxon>Clostridia</taxon>
        <taxon>Lachnospirales</taxon>
        <taxon>Lachnospiraceae</taxon>
        <taxon>Parasporobacterium</taxon>
    </lineage>
</organism>
<keyword evidence="9" id="KW-0460">Magnesium</keyword>
<comment type="pathway">
    <text evidence="1 9">Amino-acid biosynthesis; L-tryptophan biosynthesis; L-tryptophan from chorismate: step 2/5.</text>
</comment>
<evidence type="ECO:0000256" key="1">
    <source>
        <dbReference type="ARBA" id="ARBA00004907"/>
    </source>
</evidence>
<dbReference type="InterPro" id="IPR000312">
    <property type="entry name" value="Glycosyl_Trfase_fam3"/>
</dbReference>
<feature type="binding site" evidence="9">
    <location>
        <position position="225"/>
    </location>
    <ligand>
        <name>Mg(2+)</name>
        <dbReference type="ChEBI" id="CHEBI:18420"/>
        <label>2</label>
    </ligand>
</feature>
<comment type="similarity">
    <text evidence="9">Belongs to the anthranilate phosphoribosyltransferase family.</text>
</comment>
<comment type="similarity">
    <text evidence="8">In the C-terminal section; belongs to the anthranilate phosphoribosyltransferase family.</text>
</comment>
<evidence type="ECO:0000256" key="2">
    <source>
        <dbReference type="ARBA" id="ARBA00022605"/>
    </source>
</evidence>
<dbReference type="GO" id="GO:0000287">
    <property type="term" value="F:magnesium ion binding"/>
    <property type="evidence" value="ECO:0007669"/>
    <property type="project" value="UniProtKB-UniRule"/>
</dbReference>
<reference evidence="12 13" key="1">
    <citation type="submission" date="2016-11" db="EMBL/GenBank/DDBJ databases">
        <authorList>
            <person name="Jaros S."/>
            <person name="Januszkiewicz K."/>
            <person name="Wedrychowicz H."/>
        </authorList>
    </citation>
    <scope>NUCLEOTIDE SEQUENCE [LARGE SCALE GENOMIC DNA]</scope>
    <source>
        <strain evidence="12 13">DSM 15970</strain>
    </source>
</reference>
<dbReference type="InterPro" id="IPR005940">
    <property type="entry name" value="Anthranilate_Pribosyl_Tfrase"/>
</dbReference>
<dbReference type="SUPFAM" id="SSF52418">
    <property type="entry name" value="Nucleoside phosphorylase/phosphoribosyltransferase catalytic domain"/>
    <property type="match status" value="1"/>
</dbReference>
<dbReference type="PANTHER" id="PTHR43285:SF2">
    <property type="entry name" value="ANTHRANILATE PHOSPHORIBOSYLTRANSFERASE"/>
    <property type="match status" value="1"/>
</dbReference>
<evidence type="ECO:0000256" key="8">
    <source>
        <dbReference type="ARBA" id="ARBA00061188"/>
    </source>
</evidence>
<dbReference type="InterPro" id="IPR036320">
    <property type="entry name" value="Glycosyl_Trfase_fam3_N_dom_sf"/>
</dbReference>
<name>A0A1M6IG48_9FIRM</name>
<dbReference type="EMBL" id="FQYT01000018">
    <property type="protein sequence ID" value="SHJ33411.1"/>
    <property type="molecule type" value="Genomic_DNA"/>
</dbReference>
<dbReference type="InterPro" id="IPR017459">
    <property type="entry name" value="Glycosyl_Trfase_fam3_N_dom"/>
</dbReference>
<dbReference type="GO" id="GO:0004048">
    <property type="term" value="F:anthranilate phosphoribosyltransferase activity"/>
    <property type="evidence" value="ECO:0007669"/>
    <property type="project" value="UniProtKB-UniRule"/>
</dbReference>
<comment type="catalytic activity">
    <reaction evidence="7 9">
        <text>N-(5-phospho-beta-D-ribosyl)anthranilate + diphosphate = 5-phospho-alpha-D-ribose 1-diphosphate + anthranilate</text>
        <dbReference type="Rhea" id="RHEA:11768"/>
        <dbReference type="ChEBI" id="CHEBI:16567"/>
        <dbReference type="ChEBI" id="CHEBI:18277"/>
        <dbReference type="ChEBI" id="CHEBI:33019"/>
        <dbReference type="ChEBI" id="CHEBI:58017"/>
        <dbReference type="EC" id="2.4.2.18"/>
    </reaction>
</comment>
<evidence type="ECO:0000256" key="6">
    <source>
        <dbReference type="ARBA" id="ARBA00023141"/>
    </source>
</evidence>
<evidence type="ECO:0000256" key="5">
    <source>
        <dbReference type="ARBA" id="ARBA00022822"/>
    </source>
</evidence>
<comment type="function">
    <text evidence="9">Catalyzes the transfer of the phosphoribosyl group of 5-phosphorylribose-1-pyrophosphate (PRPP) to anthranilate to yield N-(5'-phosphoribosyl)-anthranilate (PRA).</text>
</comment>
<feature type="binding site" evidence="9">
    <location>
        <begin position="89"/>
        <end position="92"/>
    </location>
    <ligand>
        <name>5-phospho-alpha-D-ribose 1-diphosphate</name>
        <dbReference type="ChEBI" id="CHEBI:58017"/>
    </ligand>
</feature>
<feature type="binding site" evidence="9">
    <location>
        <position position="87"/>
    </location>
    <ligand>
        <name>5-phospho-alpha-D-ribose 1-diphosphate</name>
        <dbReference type="ChEBI" id="CHEBI:58017"/>
    </ligand>
</feature>
<dbReference type="OrthoDB" id="9806430at2"/>
<dbReference type="FunFam" id="3.40.1030.10:FF:000002">
    <property type="entry name" value="Anthranilate phosphoribosyltransferase"/>
    <property type="match status" value="1"/>
</dbReference>
<feature type="domain" description="Glycosyl transferase family 3" evidence="10">
    <location>
        <begin position="73"/>
        <end position="323"/>
    </location>
</feature>
<keyword evidence="13" id="KW-1185">Reference proteome</keyword>